<accession>A0ABT0L6P9</accession>
<reference evidence="1 2" key="1">
    <citation type="submission" date="2022-01" db="EMBL/GenBank/DDBJ databases">
        <title>Whole genome-based taxonomy of the Shewanellaceae.</title>
        <authorList>
            <person name="Martin-Rodriguez A.J."/>
        </authorList>
    </citation>
    <scope>NUCLEOTIDE SEQUENCE [LARGE SCALE GENOMIC DNA]</scope>
    <source>
        <strain evidence="1 2">DSM 17177</strain>
    </source>
</reference>
<evidence type="ECO:0000313" key="2">
    <source>
        <dbReference type="Proteomes" id="UP001203423"/>
    </source>
</evidence>
<dbReference type="Proteomes" id="UP001203423">
    <property type="component" value="Unassembled WGS sequence"/>
</dbReference>
<proteinExistence type="predicted"/>
<name>A0ABT0L6P9_9GAMM</name>
<evidence type="ECO:0000313" key="1">
    <source>
        <dbReference type="EMBL" id="MCL1123367.1"/>
    </source>
</evidence>
<comment type="caution">
    <text evidence="1">The sequence shown here is derived from an EMBL/GenBank/DDBJ whole genome shotgun (WGS) entry which is preliminary data.</text>
</comment>
<dbReference type="EMBL" id="JAKIKS010000005">
    <property type="protein sequence ID" value="MCL1123367.1"/>
    <property type="molecule type" value="Genomic_DNA"/>
</dbReference>
<sequence>MATFQGTVQEFHHFIGPRIKAVINRRSEHDGNKNNGVCECCYQNVMIHVLSSLSLSEGSFLCDLNTVEQAVLSAYGSINQTPKLMCDSCYSCH</sequence>
<gene>
    <name evidence="1" type="ORF">L2764_02435</name>
</gene>
<keyword evidence="2" id="KW-1185">Reference proteome</keyword>
<organism evidence="1 2">
    <name type="scientific">Shewanella surugensis</name>
    <dbReference type="NCBI Taxonomy" id="212020"/>
    <lineage>
        <taxon>Bacteria</taxon>
        <taxon>Pseudomonadati</taxon>
        <taxon>Pseudomonadota</taxon>
        <taxon>Gammaproteobacteria</taxon>
        <taxon>Alteromonadales</taxon>
        <taxon>Shewanellaceae</taxon>
        <taxon>Shewanella</taxon>
    </lineage>
</organism>
<dbReference type="RefSeq" id="WP_248938655.1">
    <property type="nucleotide sequence ID" value="NZ_JAKIKS010000005.1"/>
</dbReference>
<protein>
    <submittedName>
        <fullName evidence="1">Uncharacterized protein</fullName>
    </submittedName>
</protein>